<dbReference type="InterPro" id="IPR036942">
    <property type="entry name" value="Beta-barrel_TonB_sf"/>
</dbReference>
<keyword evidence="2 8" id="KW-0813">Transport</keyword>
<accession>A0A1H4JNK1</accession>
<keyword evidence="7 8" id="KW-0998">Cell outer membrane</keyword>
<keyword evidence="6 8" id="KW-0472">Membrane</keyword>
<evidence type="ECO:0000256" key="4">
    <source>
        <dbReference type="ARBA" id="ARBA00022692"/>
    </source>
</evidence>
<evidence type="ECO:0000259" key="12">
    <source>
        <dbReference type="Pfam" id="PF07715"/>
    </source>
</evidence>
<dbReference type="Pfam" id="PF07715">
    <property type="entry name" value="Plug"/>
    <property type="match status" value="1"/>
</dbReference>
<dbReference type="NCBIfam" id="TIGR04056">
    <property type="entry name" value="OMP_RagA_SusC"/>
    <property type="match status" value="1"/>
</dbReference>
<evidence type="ECO:0000259" key="11">
    <source>
        <dbReference type="Pfam" id="PF00593"/>
    </source>
</evidence>
<name>A0A1H4JNK1_9FLAO</name>
<feature type="domain" description="TonB-dependent receptor plug" evidence="12">
    <location>
        <begin position="116"/>
        <end position="235"/>
    </location>
</feature>
<dbReference type="EMBL" id="FNTB01000001">
    <property type="protein sequence ID" value="SEB47737.1"/>
    <property type="molecule type" value="Genomic_DNA"/>
</dbReference>
<keyword evidence="3 8" id="KW-1134">Transmembrane beta strand</keyword>
<evidence type="ECO:0000313" key="13">
    <source>
        <dbReference type="EMBL" id="SEB47737.1"/>
    </source>
</evidence>
<evidence type="ECO:0000256" key="9">
    <source>
        <dbReference type="RuleBase" id="RU003357"/>
    </source>
</evidence>
<dbReference type="GO" id="GO:0009279">
    <property type="term" value="C:cell outer membrane"/>
    <property type="evidence" value="ECO:0007669"/>
    <property type="project" value="UniProtKB-SubCell"/>
</dbReference>
<dbReference type="PROSITE" id="PS52016">
    <property type="entry name" value="TONB_DEPENDENT_REC_3"/>
    <property type="match status" value="1"/>
</dbReference>
<evidence type="ECO:0000256" key="10">
    <source>
        <dbReference type="SAM" id="SignalP"/>
    </source>
</evidence>
<dbReference type="Pfam" id="PF13715">
    <property type="entry name" value="CarbopepD_reg_2"/>
    <property type="match status" value="1"/>
</dbReference>
<reference evidence="13 14" key="1">
    <citation type="submission" date="2016-10" db="EMBL/GenBank/DDBJ databases">
        <authorList>
            <person name="de Groot N.N."/>
        </authorList>
    </citation>
    <scope>NUCLEOTIDE SEQUENCE [LARGE SCALE GENOMIC DNA]</scope>
    <source>
        <strain evidence="13 14">MAR_2009_71</strain>
    </source>
</reference>
<dbReference type="InterPro" id="IPR012910">
    <property type="entry name" value="Plug_dom"/>
</dbReference>
<proteinExistence type="inferred from homology"/>
<dbReference type="InterPro" id="IPR039426">
    <property type="entry name" value="TonB-dep_rcpt-like"/>
</dbReference>
<evidence type="ECO:0000256" key="1">
    <source>
        <dbReference type="ARBA" id="ARBA00004571"/>
    </source>
</evidence>
<protein>
    <submittedName>
        <fullName evidence="13">TonB-linked outer membrane protein, SusC/RagA family</fullName>
    </submittedName>
</protein>
<evidence type="ECO:0000256" key="7">
    <source>
        <dbReference type="ARBA" id="ARBA00023237"/>
    </source>
</evidence>
<gene>
    <name evidence="13" type="ORF">SAMN05192540_0482</name>
</gene>
<evidence type="ECO:0000256" key="8">
    <source>
        <dbReference type="PROSITE-ProRule" id="PRU01360"/>
    </source>
</evidence>
<feature type="chain" id="PRO_5010198128" evidence="10">
    <location>
        <begin position="23"/>
        <end position="1017"/>
    </location>
</feature>
<dbReference type="Gene3D" id="2.170.130.10">
    <property type="entry name" value="TonB-dependent receptor, plug domain"/>
    <property type="match status" value="1"/>
</dbReference>
<dbReference type="AlphaFoldDB" id="A0A1H4JNK1"/>
<dbReference type="Gene3D" id="2.40.170.20">
    <property type="entry name" value="TonB-dependent receptor, beta-barrel domain"/>
    <property type="match status" value="1"/>
</dbReference>
<evidence type="ECO:0000256" key="5">
    <source>
        <dbReference type="ARBA" id="ARBA00023077"/>
    </source>
</evidence>
<dbReference type="Pfam" id="PF00593">
    <property type="entry name" value="TonB_dep_Rec_b-barrel"/>
    <property type="match status" value="1"/>
</dbReference>
<dbReference type="RefSeq" id="WP_074669921.1">
    <property type="nucleotide sequence ID" value="NZ_FNTB01000001.1"/>
</dbReference>
<dbReference type="InterPro" id="IPR023996">
    <property type="entry name" value="TonB-dep_OMP_SusC/RagA"/>
</dbReference>
<dbReference type="NCBIfam" id="TIGR04057">
    <property type="entry name" value="SusC_RagA_signa"/>
    <property type="match status" value="1"/>
</dbReference>
<comment type="subcellular location">
    <subcellularLocation>
        <location evidence="1 8">Cell outer membrane</location>
        <topology evidence="1 8">Multi-pass membrane protein</topology>
    </subcellularLocation>
</comment>
<feature type="signal peptide" evidence="10">
    <location>
        <begin position="1"/>
        <end position="22"/>
    </location>
</feature>
<dbReference type="SUPFAM" id="SSF49464">
    <property type="entry name" value="Carboxypeptidase regulatory domain-like"/>
    <property type="match status" value="1"/>
</dbReference>
<dbReference type="Gene3D" id="2.60.40.1120">
    <property type="entry name" value="Carboxypeptidase-like, regulatory domain"/>
    <property type="match status" value="1"/>
</dbReference>
<dbReference type="InterPro" id="IPR000531">
    <property type="entry name" value="Beta-barrel_TonB"/>
</dbReference>
<evidence type="ECO:0000313" key="14">
    <source>
        <dbReference type="Proteomes" id="UP000183038"/>
    </source>
</evidence>
<organism evidence="13 14">
    <name type="scientific">Maribacter dokdonensis</name>
    <dbReference type="NCBI Taxonomy" id="320912"/>
    <lineage>
        <taxon>Bacteria</taxon>
        <taxon>Pseudomonadati</taxon>
        <taxon>Bacteroidota</taxon>
        <taxon>Flavobacteriia</taxon>
        <taxon>Flavobacteriales</taxon>
        <taxon>Flavobacteriaceae</taxon>
        <taxon>Maribacter</taxon>
    </lineage>
</organism>
<keyword evidence="5 9" id="KW-0798">TonB box</keyword>
<dbReference type="SUPFAM" id="SSF56935">
    <property type="entry name" value="Porins"/>
    <property type="match status" value="1"/>
</dbReference>
<evidence type="ECO:0000256" key="2">
    <source>
        <dbReference type="ARBA" id="ARBA00022448"/>
    </source>
</evidence>
<sequence>MKQKLTWMLTPLLVFFMTFSFAQEKTVTGVVTDQSGLPLPGVSVVVVGTTNGSQTDFDGNYAINVNQGEKLRFSYLGQKTVTMSVGASNTINVQLEEDAEALEEVVVTGYTSQRRSDITGSIVEVDSDKLSEIITPSVEQALQGNVSGLSVSATSGTPGSTANIRIRGISSITAGNEPLYVIDGAPVSNDNAGASAAFSSLSPLAGLDNNNIKSITVLKDASATAQYGARGANGVILITTKKGKAGQTVFDVNSSYGFQRDAITGPVPLTAANRLELTAEAYYNDGITASKQEAIDQLLASSFADWDAAGRPEARWDRAVRNDAASVQQHSISASGGGEDHAFYGSVGYMNQEGTVIGPSFERISGAINFSKDLTENITFSSNNSATHSLQNAFLETSAYFESPRSAKYFLSPLLLPYNADGSINQFGGSLPNPLYNNENNIYENRLTRIISNNNLNWNLGNGLSFGSSFNVDYQGYNYRNYSNRNYGYGVPTSGDAEQYDRTNVFYVFQNYFDYNFDINDDHRFDFKVLQEYQSNRRYFLGGAGNNFADDGLYYLDNVGTPVSVSSSYNDFYVGAYMGLAKYAAFGGKYILDLSYRREGNSRFAENNRWGNFYSVGAAWNIAKEDFLADSKVIDNLKLRGSYGVTGNANIDLNQYQSLFGFSADYGGEGAQYVDTFGNEDLTWELSKTFDVGIDFAMFNNVFSGSVAYFQRTSEDLLLDVPLSQTTGFASQYANIGELTNKGIEVDFNFNVVNTEDVQFTVGGNFATVDNEVTELPVDPNGVERTITTTTTRIETGHPVREWYMPTWAGVNTETGVDEWFINGIDGEKTTNFNEAEAVFQGGNAVATFTAGLNLNFKYKNVFISANGYYSGGNKIYEGWHRYLNTSNVYPILAFNGYTSLLDRWQEPGDVARNGKFTTGDDGWQRHSKYLYDGDFIRLRSLTVGFDLPQQTVDRLGINKLRFFVRGNNLFTWVKDDNLLFDPEVDVDSQGGDVTPGETGLETPPARTISVGVNLNF</sequence>
<keyword evidence="4 8" id="KW-0812">Transmembrane</keyword>
<evidence type="ECO:0000256" key="3">
    <source>
        <dbReference type="ARBA" id="ARBA00022452"/>
    </source>
</evidence>
<dbReference type="InterPro" id="IPR037066">
    <property type="entry name" value="Plug_dom_sf"/>
</dbReference>
<dbReference type="InterPro" id="IPR023997">
    <property type="entry name" value="TonB-dep_OMP_SusC/RagA_CS"/>
</dbReference>
<dbReference type="InterPro" id="IPR008969">
    <property type="entry name" value="CarboxyPept-like_regulatory"/>
</dbReference>
<evidence type="ECO:0000256" key="6">
    <source>
        <dbReference type="ARBA" id="ARBA00023136"/>
    </source>
</evidence>
<dbReference type="Proteomes" id="UP000183038">
    <property type="component" value="Unassembled WGS sequence"/>
</dbReference>
<feature type="domain" description="TonB-dependent receptor-like beta-barrel" evidence="11">
    <location>
        <begin position="418"/>
        <end position="857"/>
    </location>
</feature>
<comment type="similarity">
    <text evidence="8 9">Belongs to the TonB-dependent receptor family.</text>
</comment>
<keyword evidence="10" id="KW-0732">Signal</keyword>